<feature type="domain" description="CCZ1/INTU second Longin" evidence="4">
    <location>
        <begin position="207"/>
        <end position="372"/>
    </location>
</feature>
<comment type="caution">
    <text evidence="5">The sequence shown here is derived from an EMBL/GenBank/DDBJ whole genome shotgun (WGS) entry which is preliminary data.</text>
</comment>
<dbReference type="Pfam" id="PF19032">
    <property type="entry name" value="Intu_longin_2"/>
    <property type="match status" value="1"/>
</dbReference>
<sequence length="509" mass="57530">MGVSSMAAASDGMQLQLCVFDLRRGQQEGQELDKILFFYPTDCPFLTQLSLVGLCEGIITFTRIFSPEAACEVIEAEKHSHVFYEAEPDIWMILVVEKSKDDGQVWRCEALRGVLKEVHSLFKMFHMSIHALLDKKPSGELARSHLHSFITDYLSDFQLGKRMQMPSFRDSLKERGTVQMLTVSREVALEVQSLITSISSCCNGCDSLILFQDLLVSTTLPPDDTANLFSYCTLRLTPHALSSSTSSWSYLRKGHSTPNLSNLTTLDEHQSRSRDTSQGQNSQISSIPRFLQRDKWSKGKDGFLVPNFPSGEVGSFVLSTPVVWNQQNDNCKYLCVYQHKGITVVMLVSATSLANGEQGLVQVKNQFLENVAQRVTAVEQKLSRGWGGENAYHVSGYRYLLIDRDRSVSRATPAGKVTTLKKESLVYLNKLREEVDIEKGRWHRDNPHQEKELEVSIRAENNAWVIAKVIRGKELYMVLEKANETLLYATDAVEKFSNRYCEGAFSMEY</sequence>
<organism evidence="5 6">
    <name type="scientific">Rhynchospora tenuis</name>
    <dbReference type="NCBI Taxonomy" id="198213"/>
    <lineage>
        <taxon>Eukaryota</taxon>
        <taxon>Viridiplantae</taxon>
        <taxon>Streptophyta</taxon>
        <taxon>Embryophyta</taxon>
        <taxon>Tracheophyta</taxon>
        <taxon>Spermatophyta</taxon>
        <taxon>Magnoliopsida</taxon>
        <taxon>Liliopsida</taxon>
        <taxon>Poales</taxon>
        <taxon>Cyperaceae</taxon>
        <taxon>Cyperoideae</taxon>
        <taxon>Rhynchosporeae</taxon>
        <taxon>Rhynchospora</taxon>
    </lineage>
</organism>
<evidence type="ECO:0008006" key="7">
    <source>
        <dbReference type="Google" id="ProtNLM"/>
    </source>
</evidence>
<evidence type="ECO:0000313" key="5">
    <source>
        <dbReference type="EMBL" id="KAJ3707586.1"/>
    </source>
</evidence>
<accession>A0AAD6A0Q7</accession>
<dbReference type="EMBL" id="JAMRDG010000001">
    <property type="protein sequence ID" value="KAJ3707586.1"/>
    <property type="molecule type" value="Genomic_DNA"/>
</dbReference>
<proteinExistence type="inferred from homology"/>
<comment type="similarity">
    <text evidence="1">Belongs to the CCZ1 family.</text>
</comment>
<dbReference type="AlphaFoldDB" id="A0AAD6A0Q7"/>
<feature type="domain" description="CCZ1/INTU/HSP4 first Longin" evidence="3">
    <location>
        <begin position="18"/>
        <end position="126"/>
    </location>
</feature>
<evidence type="ECO:0000256" key="2">
    <source>
        <dbReference type="SAM" id="MobiDB-lite"/>
    </source>
</evidence>
<dbReference type="InterPro" id="IPR013176">
    <property type="entry name" value="Ccz1"/>
</dbReference>
<evidence type="ECO:0000259" key="4">
    <source>
        <dbReference type="Pfam" id="PF19032"/>
    </source>
</evidence>
<feature type="compositionally biased region" description="Basic and acidic residues" evidence="2">
    <location>
        <begin position="266"/>
        <end position="275"/>
    </location>
</feature>
<gene>
    <name evidence="5" type="ORF">LUZ61_011291</name>
</gene>
<dbReference type="GO" id="GO:0035658">
    <property type="term" value="C:Mon1-Ccz1 complex"/>
    <property type="evidence" value="ECO:0007669"/>
    <property type="project" value="InterPro"/>
</dbReference>
<dbReference type="Pfam" id="PF19031">
    <property type="entry name" value="Intu_longin_1"/>
    <property type="match status" value="1"/>
</dbReference>
<dbReference type="PANTHER" id="PTHR13056:SF0">
    <property type="entry name" value="VACUOLAR FUSION PROTEIN CCZ1 HOMOLOG-RELATED"/>
    <property type="match status" value="1"/>
</dbReference>
<protein>
    <recommendedName>
        <fullName evidence="7">CCZ1/INTU/HSP4 first Longin domain-containing protein</fullName>
    </recommendedName>
</protein>
<dbReference type="InterPro" id="IPR043987">
    <property type="entry name" value="CCZ1/INTU/HSP4_longin_1"/>
</dbReference>
<evidence type="ECO:0000259" key="3">
    <source>
        <dbReference type="Pfam" id="PF19031"/>
    </source>
</evidence>
<name>A0AAD6A0Q7_9POAL</name>
<keyword evidence="6" id="KW-1185">Reference proteome</keyword>
<dbReference type="GO" id="GO:0016192">
    <property type="term" value="P:vesicle-mediated transport"/>
    <property type="evidence" value="ECO:0007669"/>
    <property type="project" value="InterPro"/>
</dbReference>
<reference evidence="5 6" key="1">
    <citation type="journal article" date="2022" name="Cell">
        <title>Repeat-based holocentromeres influence genome architecture and karyotype evolution.</title>
        <authorList>
            <person name="Hofstatter P.G."/>
            <person name="Thangavel G."/>
            <person name="Lux T."/>
            <person name="Neumann P."/>
            <person name="Vondrak T."/>
            <person name="Novak P."/>
            <person name="Zhang M."/>
            <person name="Costa L."/>
            <person name="Castellani M."/>
            <person name="Scott A."/>
            <person name="Toegelov H."/>
            <person name="Fuchs J."/>
            <person name="Mata-Sucre Y."/>
            <person name="Dias Y."/>
            <person name="Vanzela A.L.L."/>
            <person name="Huettel B."/>
            <person name="Almeida C.C.S."/>
            <person name="Simkova H."/>
            <person name="Souza G."/>
            <person name="Pedrosa-Harand A."/>
            <person name="Macas J."/>
            <person name="Mayer K.F.X."/>
            <person name="Houben A."/>
            <person name="Marques A."/>
        </authorList>
    </citation>
    <scope>NUCLEOTIDE SEQUENCE [LARGE SCALE GENOMIC DNA]</scope>
    <source>
        <strain evidence="5">RhyTen1mFocal</strain>
    </source>
</reference>
<dbReference type="Proteomes" id="UP001210211">
    <property type="component" value="Unassembled WGS sequence"/>
</dbReference>
<dbReference type="InterPro" id="IPR043988">
    <property type="entry name" value="CCZ1/INTU_longin_2"/>
</dbReference>
<dbReference type="PANTHER" id="PTHR13056">
    <property type="entry name" value="VACUOLAR FUSION PROTEIN CCZ1 HOMOLOG-RELATED"/>
    <property type="match status" value="1"/>
</dbReference>
<evidence type="ECO:0000313" key="6">
    <source>
        <dbReference type="Proteomes" id="UP001210211"/>
    </source>
</evidence>
<evidence type="ECO:0000256" key="1">
    <source>
        <dbReference type="ARBA" id="ARBA00005352"/>
    </source>
</evidence>
<feature type="region of interest" description="Disordered" evidence="2">
    <location>
        <begin position="261"/>
        <end position="284"/>
    </location>
</feature>